<evidence type="ECO:0000313" key="3">
    <source>
        <dbReference type="Proteomes" id="UP001357452"/>
    </source>
</evidence>
<keyword evidence="1" id="KW-0472">Membrane</keyword>
<dbReference type="EMBL" id="JAZGLY010000008">
    <property type="protein sequence ID" value="MEE6188121.1"/>
    <property type="molecule type" value="Genomic_DNA"/>
</dbReference>
<gene>
    <name evidence="2" type="ORF">V2H41_12645</name>
</gene>
<accession>A0ABU7RJG9</accession>
<dbReference type="PROSITE" id="PS51257">
    <property type="entry name" value="PROKAR_LIPOPROTEIN"/>
    <property type="match status" value="1"/>
</dbReference>
<evidence type="ECO:0000313" key="2">
    <source>
        <dbReference type="EMBL" id="MEE6188121.1"/>
    </source>
</evidence>
<keyword evidence="3" id="KW-1185">Reference proteome</keyword>
<evidence type="ECO:0008006" key="4">
    <source>
        <dbReference type="Google" id="ProtNLM"/>
    </source>
</evidence>
<proteinExistence type="predicted"/>
<organism evidence="2 3">
    <name type="scientific">Niabella digestorum</name>
    <dbReference type="NCBI Taxonomy" id="3117701"/>
    <lineage>
        <taxon>Bacteria</taxon>
        <taxon>Pseudomonadati</taxon>
        <taxon>Bacteroidota</taxon>
        <taxon>Chitinophagia</taxon>
        <taxon>Chitinophagales</taxon>
        <taxon>Chitinophagaceae</taxon>
        <taxon>Niabella</taxon>
    </lineage>
</organism>
<name>A0ABU7RJG9_9BACT</name>
<feature type="transmembrane region" description="Helical" evidence="1">
    <location>
        <begin position="6"/>
        <end position="25"/>
    </location>
</feature>
<evidence type="ECO:0000256" key="1">
    <source>
        <dbReference type="SAM" id="Phobius"/>
    </source>
</evidence>
<dbReference type="Proteomes" id="UP001357452">
    <property type="component" value="Unassembled WGS sequence"/>
</dbReference>
<dbReference type="RefSeq" id="WP_330975523.1">
    <property type="nucleotide sequence ID" value="NZ_JAZGLY010000008.1"/>
</dbReference>
<reference evidence="2 3" key="1">
    <citation type="submission" date="2024-01" db="EMBL/GenBank/DDBJ databases">
        <title>Niabella digestum sp. nov., isolated from waste digestion system.</title>
        <authorList>
            <person name="Zhang L."/>
        </authorList>
    </citation>
    <scope>NUCLEOTIDE SEQUENCE [LARGE SCALE GENOMIC DNA]</scope>
    <source>
        <strain evidence="2 3">A18</strain>
    </source>
</reference>
<keyword evidence="1" id="KW-1133">Transmembrane helix</keyword>
<sequence length="163" mass="18791">MKYLKLLIGSAVVFFIMACIVSFFIPSQLRILRMTNIAPEKDSVLYPVRDLSQWKSWYPGLERAQLEEPHVEQGRVIKARVNDIRLEILSSDSNAVEASMSKGAKPVIMGWRIDPSFKSDSLVLQGYIEVQLKWYPWEKFSSLMLDKAYGDMMKKSLENLKNL</sequence>
<comment type="caution">
    <text evidence="2">The sequence shown here is derived from an EMBL/GenBank/DDBJ whole genome shotgun (WGS) entry which is preliminary data.</text>
</comment>
<keyword evidence="1" id="KW-0812">Transmembrane</keyword>
<protein>
    <recommendedName>
        <fullName evidence="4">Polyketide cyclase</fullName>
    </recommendedName>
</protein>